<evidence type="ECO:0000313" key="3">
    <source>
        <dbReference type="Proteomes" id="UP000625711"/>
    </source>
</evidence>
<proteinExistence type="predicted"/>
<dbReference type="Proteomes" id="UP000625711">
    <property type="component" value="Unassembled WGS sequence"/>
</dbReference>
<keyword evidence="3" id="KW-1185">Reference proteome</keyword>
<gene>
    <name evidence="2" type="ORF">GWI33_021962</name>
</gene>
<organism evidence="2 3">
    <name type="scientific">Rhynchophorus ferrugineus</name>
    <name type="common">Red palm weevil</name>
    <name type="synonym">Curculio ferrugineus</name>
    <dbReference type="NCBI Taxonomy" id="354439"/>
    <lineage>
        <taxon>Eukaryota</taxon>
        <taxon>Metazoa</taxon>
        <taxon>Ecdysozoa</taxon>
        <taxon>Arthropoda</taxon>
        <taxon>Hexapoda</taxon>
        <taxon>Insecta</taxon>
        <taxon>Pterygota</taxon>
        <taxon>Neoptera</taxon>
        <taxon>Endopterygota</taxon>
        <taxon>Coleoptera</taxon>
        <taxon>Polyphaga</taxon>
        <taxon>Cucujiformia</taxon>
        <taxon>Curculionidae</taxon>
        <taxon>Dryophthorinae</taxon>
        <taxon>Rhynchophorus</taxon>
    </lineage>
</organism>
<name>A0A834IP45_RHYFE</name>
<accession>A0A834IP45</accession>
<sequence length="66" mass="6964">MVIPRKSGRTLITEGLGPARLRPPSLAAPTPTTPRSPKGGGHHWELGKGSPDPAIPQGVCFRNPVF</sequence>
<protein>
    <submittedName>
        <fullName evidence="2">Uncharacterized protein</fullName>
    </submittedName>
</protein>
<dbReference type="AlphaFoldDB" id="A0A834IP45"/>
<evidence type="ECO:0000256" key="1">
    <source>
        <dbReference type="SAM" id="MobiDB-lite"/>
    </source>
</evidence>
<dbReference type="EMBL" id="JAACXV010000075">
    <property type="protein sequence ID" value="KAF7284582.1"/>
    <property type="molecule type" value="Genomic_DNA"/>
</dbReference>
<reference evidence="2" key="1">
    <citation type="submission" date="2020-08" db="EMBL/GenBank/DDBJ databases">
        <title>Genome sequencing and assembly of the red palm weevil Rhynchophorus ferrugineus.</title>
        <authorList>
            <person name="Dias G.B."/>
            <person name="Bergman C.M."/>
            <person name="Manee M."/>
        </authorList>
    </citation>
    <scope>NUCLEOTIDE SEQUENCE</scope>
    <source>
        <strain evidence="2">AA-2017</strain>
        <tissue evidence="2">Whole larva</tissue>
    </source>
</reference>
<evidence type="ECO:0000313" key="2">
    <source>
        <dbReference type="EMBL" id="KAF7284582.1"/>
    </source>
</evidence>
<feature type="region of interest" description="Disordered" evidence="1">
    <location>
        <begin position="1"/>
        <end position="58"/>
    </location>
</feature>
<feature type="compositionally biased region" description="Low complexity" evidence="1">
    <location>
        <begin position="15"/>
        <end position="37"/>
    </location>
</feature>
<comment type="caution">
    <text evidence="2">The sequence shown here is derived from an EMBL/GenBank/DDBJ whole genome shotgun (WGS) entry which is preliminary data.</text>
</comment>